<name>A0A6N2LY37_SALVM</name>
<evidence type="ECO:0000313" key="2">
    <source>
        <dbReference type="EMBL" id="VFU45093.1"/>
    </source>
</evidence>
<feature type="signal peptide" evidence="1">
    <location>
        <begin position="1"/>
        <end position="26"/>
    </location>
</feature>
<dbReference type="AlphaFoldDB" id="A0A6N2LY37"/>
<evidence type="ECO:0000256" key="1">
    <source>
        <dbReference type="SAM" id="SignalP"/>
    </source>
</evidence>
<protein>
    <submittedName>
        <fullName evidence="2">Uncharacterized protein</fullName>
    </submittedName>
</protein>
<keyword evidence="1" id="KW-0732">Signal</keyword>
<gene>
    <name evidence="2" type="ORF">SVIM_LOCUS281020</name>
</gene>
<organism evidence="2">
    <name type="scientific">Salix viminalis</name>
    <name type="common">Common osier</name>
    <name type="synonym">Basket willow</name>
    <dbReference type="NCBI Taxonomy" id="40686"/>
    <lineage>
        <taxon>Eukaryota</taxon>
        <taxon>Viridiplantae</taxon>
        <taxon>Streptophyta</taxon>
        <taxon>Embryophyta</taxon>
        <taxon>Tracheophyta</taxon>
        <taxon>Spermatophyta</taxon>
        <taxon>Magnoliopsida</taxon>
        <taxon>eudicotyledons</taxon>
        <taxon>Gunneridae</taxon>
        <taxon>Pentapetalae</taxon>
        <taxon>rosids</taxon>
        <taxon>fabids</taxon>
        <taxon>Malpighiales</taxon>
        <taxon>Salicaceae</taxon>
        <taxon>Saliceae</taxon>
        <taxon>Salix</taxon>
    </lineage>
</organism>
<reference evidence="2" key="1">
    <citation type="submission" date="2019-03" db="EMBL/GenBank/DDBJ databases">
        <authorList>
            <person name="Mank J."/>
            <person name="Almeida P."/>
        </authorList>
    </citation>
    <scope>NUCLEOTIDE SEQUENCE</scope>
    <source>
        <strain evidence="2">78183</strain>
    </source>
</reference>
<sequence length="85" mass="9298">MSPATTCSLLLLFFLTLSLHINFSTAVSSIGVSRRTLAVAADTVPFPKKVATVLPSDISPPTEKYWYSRLSSTTWSLSLNQHGIR</sequence>
<feature type="chain" id="PRO_5026806880" evidence="1">
    <location>
        <begin position="27"/>
        <end position="85"/>
    </location>
</feature>
<proteinExistence type="predicted"/>
<accession>A0A6N2LY37</accession>
<dbReference type="EMBL" id="CAADRP010001618">
    <property type="protein sequence ID" value="VFU45093.1"/>
    <property type="molecule type" value="Genomic_DNA"/>
</dbReference>